<name>A0A426ZLG5_ENSVE</name>
<protein>
    <submittedName>
        <fullName evidence="1">Uncharacterized protein</fullName>
    </submittedName>
</protein>
<accession>A0A426ZLG5</accession>
<evidence type="ECO:0000313" key="2">
    <source>
        <dbReference type="Proteomes" id="UP000287651"/>
    </source>
</evidence>
<gene>
    <name evidence="1" type="ORF">B296_00027405</name>
</gene>
<evidence type="ECO:0000313" key="1">
    <source>
        <dbReference type="EMBL" id="RRT64839.1"/>
    </source>
</evidence>
<organism evidence="1 2">
    <name type="scientific">Ensete ventricosum</name>
    <name type="common">Abyssinian banana</name>
    <name type="synonym">Musa ensete</name>
    <dbReference type="NCBI Taxonomy" id="4639"/>
    <lineage>
        <taxon>Eukaryota</taxon>
        <taxon>Viridiplantae</taxon>
        <taxon>Streptophyta</taxon>
        <taxon>Embryophyta</taxon>
        <taxon>Tracheophyta</taxon>
        <taxon>Spermatophyta</taxon>
        <taxon>Magnoliopsida</taxon>
        <taxon>Liliopsida</taxon>
        <taxon>Zingiberales</taxon>
        <taxon>Musaceae</taxon>
        <taxon>Ensete</taxon>
    </lineage>
</organism>
<reference evidence="1 2" key="1">
    <citation type="journal article" date="2014" name="Agronomy (Basel)">
        <title>A Draft Genome Sequence for Ensete ventricosum, the Drought-Tolerant Tree Against Hunger.</title>
        <authorList>
            <person name="Harrison J."/>
            <person name="Moore K.A."/>
            <person name="Paszkiewicz K."/>
            <person name="Jones T."/>
            <person name="Grant M."/>
            <person name="Ambacheew D."/>
            <person name="Muzemil S."/>
            <person name="Studholme D.J."/>
        </authorList>
    </citation>
    <scope>NUCLEOTIDE SEQUENCE [LARGE SCALE GENOMIC DNA]</scope>
</reference>
<dbReference type="AlphaFoldDB" id="A0A426ZLG5"/>
<sequence>MPLATSVSIAVVFASFAMTAHVVSNTTFIAIASTIATAASELVAFPSRYVCRYLLVLISKSDVSIFAFAVQRQLLLHLPRAALVYAPPTTNYFHYIDEASKAKNQTAVGLLSWSECGAMADCMRRQGAEAVKLSCSRMILDARSDRAYVEDDWFKESGTLASADYNQDY</sequence>
<dbReference type="EMBL" id="AMZH03006034">
    <property type="protein sequence ID" value="RRT64839.1"/>
    <property type="molecule type" value="Genomic_DNA"/>
</dbReference>
<dbReference type="Proteomes" id="UP000287651">
    <property type="component" value="Unassembled WGS sequence"/>
</dbReference>
<comment type="caution">
    <text evidence="1">The sequence shown here is derived from an EMBL/GenBank/DDBJ whole genome shotgun (WGS) entry which is preliminary data.</text>
</comment>
<proteinExistence type="predicted"/>